<accession>A0A2Z2HBR3</accession>
<name>A0A2Z2HBR3_9GAMM</name>
<organism evidence="1 2">
    <name type="scientific">Kushneria konosiri</name>
    <dbReference type="NCBI Taxonomy" id="698828"/>
    <lineage>
        <taxon>Bacteria</taxon>
        <taxon>Pseudomonadati</taxon>
        <taxon>Pseudomonadota</taxon>
        <taxon>Gammaproteobacteria</taxon>
        <taxon>Oceanospirillales</taxon>
        <taxon>Halomonadaceae</taxon>
        <taxon>Kushneria</taxon>
    </lineage>
</organism>
<evidence type="ECO:0000313" key="1">
    <source>
        <dbReference type="EMBL" id="ARS52910.1"/>
    </source>
</evidence>
<gene>
    <name evidence="1" type="ORF">B9G99_08460</name>
</gene>
<protein>
    <recommendedName>
        <fullName evidence="3">DUF2946 domain-containing protein</fullName>
    </recommendedName>
</protein>
<dbReference type="RefSeq" id="WP_086621657.1">
    <property type="nucleotide sequence ID" value="NZ_CP021323.1"/>
</dbReference>
<dbReference type="Pfam" id="PF11162">
    <property type="entry name" value="DUF2946"/>
    <property type="match status" value="1"/>
</dbReference>
<evidence type="ECO:0008006" key="3">
    <source>
        <dbReference type="Google" id="ProtNLM"/>
    </source>
</evidence>
<dbReference type="AlphaFoldDB" id="A0A2Z2HBR3"/>
<dbReference type="EMBL" id="CP021323">
    <property type="protein sequence ID" value="ARS52910.1"/>
    <property type="molecule type" value="Genomic_DNA"/>
</dbReference>
<dbReference type="Proteomes" id="UP000250025">
    <property type="component" value="Chromosome"/>
</dbReference>
<proteinExistence type="predicted"/>
<evidence type="ECO:0000313" key="2">
    <source>
        <dbReference type="Proteomes" id="UP000250025"/>
    </source>
</evidence>
<keyword evidence="2" id="KW-1185">Reference proteome</keyword>
<reference evidence="1 2" key="1">
    <citation type="journal article" date="2017" name="Int. J. Syst. Evol. Microbiol.">
        <title>Kushneria konosiri sp. nov., isolated from the Korean salt-fermented seafood Daemi-jeot.</title>
        <authorList>
            <person name="Yun J.H."/>
            <person name="Park S.K."/>
            <person name="Lee J.Y."/>
            <person name="Jung M.J."/>
            <person name="Bae J.W."/>
        </authorList>
    </citation>
    <scope>NUCLEOTIDE SEQUENCE [LARGE SCALE GENOMIC DNA]</scope>
    <source>
        <strain evidence="1 2">X49</strain>
    </source>
</reference>
<dbReference type="KEGG" id="kus:B9G99_08460"/>
<dbReference type="InterPro" id="IPR021333">
    <property type="entry name" value="DUF2946"/>
</dbReference>
<dbReference type="OrthoDB" id="6896047at2"/>
<sequence>MTRLRCSFPAWLALAAMLVIFLAPVLSQTLVLAHERESGNVSSRWHDPASAVHAEHVMDLQDAHDTFKTSAGRHQQTHPAGHVDLAQCGYCSLLAHTPLILEPALMLPPGRAGPHDAPVMARLQGHARPPGFPTRSRAPHPCLSDPFPNHVLDVSVSCPAGTDQKHAMGSDPWS</sequence>